<feature type="signal peptide" evidence="1">
    <location>
        <begin position="1"/>
        <end position="17"/>
    </location>
</feature>
<gene>
    <name evidence="2" type="ORF">BJ878DRAFT_516433</name>
</gene>
<evidence type="ECO:0000256" key="1">
    <source>
        <dbReference type="SAM" id="SignalP"/>
    </source>
</evidence>
<comment type="caution">
    <text evidence="2">The sequence shown here is derived from an EMBL/GenBank/DDBJ whole genome shotgun (WGS) entry which is preliminary data.</text>
</comment>
<name>A0A9P7YYV8_9HELO</name>
<dbReference type="OrthoDB" id="1046782at2759"/>
<dbReference type="CDD" id="cd11577">
    <property type="entry name" value="GH71"/>
    <property type="match status" value="1"/>
</dbReference>
<keyword evidence="3" id="KW-1185">Reference proteome</keyword>
<feature type="chain" id="PRO_5040419646" evidence="1">
    <location>
        <begin position="18"/>
        <end position="600"/>
    </location>
</feature>
<dbReference type="EMBL" id="MU254093">
    <property type="protein sequence ID" value="KAG9242271.1"/>
    <property type="molecule type" value="Genomic_DNA"/>
</dbReference>
<dbReference type="Gene3D" id="3.20.20.80">
    <property type="entry name" value="Glycosidases"/>
    <property type="match status" value="1"/>
</dbReference>
<dbReference type="InterPro" id="IPR005197">
    <property type="entry name" value="Glyco_hydro_71"/>
</dbReference>
<sequence>MRFFIWLSLLVASQVLGVPTTSSKELVKRQSSSKLVFAHFIVGIVWDRTGPSDWDADMQRAKAYGIDAFALDIGTESNIDQLLGDAYASAANNGMKLFISFDFGAGWSTGSASAVGAKIAQYASESAQLLVNGKPFASSFAGGGVDVSAVRSAAGIPIYFAPNFYPGQDFSQIDSALSWGAWDSNGANKAPVPGGTTVTIEDNDNAYVSSLAGKPYVAPISPWFFTHYGAEVSYPKNWVFPSDLLWYSRWESILSLQPQFLEIITWNDYGESHYIGPLSSKHGDDGASKWVNDMPHDGWLDMAKPFIAAYKAGASSPNAYIANDQLVYWYRPELKSLNCDSTDTTMAAADNSSGNYFHGKPDGWNTLSDSVFVVALLTQPGVVIIRSGDNTQTFDAPAGATAYQVSMQVGQQQFTLSRNGNTVLSGVSLKDISATCICGEYNYNAFVGTVPLGFSDPLYSPDGFNVFTTGLNVACAPTPSLPATPAQPTTPPPTTMTGAPTMTTSAPTSVCTAGTTAPGNPDAGNQSGLCSYACNHGYCPAGPCVCTGYGAQVPEDPITGVAGYPLAGEDASYIGLCSYVYNHGYYPTGACTTHSDGSPQ</sequence>
<reference evidence="2" key="1">
    <citation type="journal article" date="2021" name="IMA Fungus">
        <title>Genomic characterization of three marine fungi, including Emericellopsis atlantica sp. nov. with signatures of a generalist lifestyle and marine biomass degradation.</title>
        <authorList>
            <person name="Hagestad O.C."/>
            <person name="Hou L."/>
            <person name="Andersen J.H."/>
            <person name="Hansen E.H."/>
            <person name="Altermark B."/>
            <person name="Li C."/>
            <person name="Kuhnert E."/>
            <person name="Cox R.J."/>
            <person name="Crous P.W."/>
            <person name="Spatafora J.W."/>
            <person name="Lail K."/>
            <person name="Amirebrahimi M."/>
            <person name="Lipzen A."/>
            <person name="Pangilinan J."/>
            <person name="Andreopoulos W."/>
            <person name="Hayes R.D."/>
            <person name="Ng V."/>
            <person name="Grigoriev I.V."/>
            <person name="Jackson S.A."/>
            <person name="Sutton T.D.S."/>
            <person name="Dobson A.D.W."/>
            <person name="Rama T."/>
        </authorList>
    </citation>
    <scope>NUCLEOTIDE SEQUENCE</scope>
    <source>
        <strain evidence="2">TRa3180A</strain>
    </source>
</reference>
<evidence type="ECO:0000313" key="3">
    <source>
        <dbReference type="Proteomes" id="UP000887226"/>
    </source>
</evidence>
<organism evidence="2 3">
    <name type="scientific">Calycina marina</name>
    <dbReference type="NCBI Taxonomy" id="1763456"/>
    <lineage>
        <taxon>Eukaryota</taxon>
        <taxon>Fungi</taxon>
        <taxon>Dikarya</taxon>
        <taxon>Ascomycota</taxon>
        <taxon>Pezizomycotina</taxon>
        <taxon>Leotiomycetes</taxon>
        <taxon>Helotiales</taxon>
        <taxon>Pezizellaceae</taxon>
        <taxon>Calycina</taxon>
    </lineage>
</organism>
<protein>
    <submittedName>
        <fullName evidence="2">Alpha-1,3-glucanase/mutanase</fullName>
    </submittedName>
</protein>
<dbReference type="AlphaFoldDB" id="A0A9P7YYV8"/>
<dbReference type="Proteomes" id="UP000887226">
    <property type="component" value="Unassembled WGS sequence"/>
</dbReference>
<accession>A0A9P7YYV8</accession>
<dbReference type="GO" id="GO:0051118">
    <property type="term" value="F:glucan endo-1,3-alpha-glucosidase activity"/>
    <property type="evidence" value="ECO:0007669"/>
    <property type="project" value="InterPro"/>
</dbReference>
<evidence type="ECO:0000313" key="2">
    <source>
        <dbReference type="EMBL" id="KAG9242271.1"/>
    </source>
</evidence>
<dbReference type="Pfam" id="PF03659">
    <property type="entry name" value="Glyco_hydro_71"/>
    <property type="match status" value="1"/>
</dbReference>
<proteinExistence type="predicted"/>
<keyword evidence="1" id="KW-0732">Signal</keyword>